<feature type="chain" id="PRO_5002167944" description="Peptidase A1 domain-containing protein" evidence="13">
    <location>
        <begin position="18"/>
        <end position="407"/>
    </location>
</feature>
<evidence type="ECO:0000256" key="2">
    <source>
        <dbReference type="ARBA" id="ARBA00007447"/>
    </source>
</evidence>
<feature type="signal peptide" evidence="13">
    <location>
        <begin position="1"/>
        <end position="17"/>
    </location>
</feature>
<evidence type="ECO:0000256" key="5">
    <source>
        <dbReference type="ARBA" id="ARBA00022729"/>
    </source>
</evidence>
<dbReference type="HOGENOM" id="CLU_013253_3_4_1"/>
<evidence type="ECO:0000256" key="10">
    <source>
        <dbReference type="PIRSR" id="PIRSR601461-1"/>
    </source>
</evidence>
<evidence type="ECO:0000256" key="13">
    <source>
        <dbReference type="SAM" id="SignalP"/>
    </source>
</evidence>
<dbReference type="PANTHER" id="PTHR47966">
    <property type="entry name" value="BETA-SITE APP-CLEAVING ENZYME, ISOFORM A-RELATED"/>
    <property type="match status" value="1"/>
</dbReference>
<dbReference type="Pfam" id="PF00026">
    <property type="entry name" value="Asp"/>
    <property type="match status" value="1"/>
</dbReference>
<evidence type="ECO:0000313" key="15">
    <source>
        <dbReference type="EMBL" id="KIP04883.1"/>
    </source>
</evidence>
<dbReference type="Gene3D" id="2.40.70.10">
    <property type="entry name" value="Acid Proteases"/>
    <property type="match status" value="2"/>
</dbReference>
<feature type="domain" description="Peptidase A1" evidence="14">
    <location>
        <begin position="97"/>
        <end position="404"/>
    </location>
</feature>
<keyword evidence="9" id="KW-0325">Glycoprotein</keyword>
<evidence type="ECO:0000313" key="16">
    <source>
        <dbReference type="Proteomes" id="UP000053257"/>
    </source>
</evidence>
<dbReference type="CDD" id="cd05488">
    <property type="entry name" value="Proteinase_A_fungi"/>
    <property type="match status" value="1"/>
</dbReference>
<gene>
    <name evidence="15" type="ORF">PHLGIDRAFT_31133</name>
</gene>
<evidence type="ECO:0000256" key="1">
    <source>
        <dbReference type="ARBA" id="ARBA00004116"/>
    </source>
</evidence>
<organism evidence="15 16">
    <name type="scientific">Phlebiopsis gigantea (strain 11061_1 CR5-6)</name>
    <name type="common">White-rot fungus</name>
    <name type="synonym">Peniophora gigantea</name>
    <dbReference type="NCBI Taxonomy" id="745531"/>
    <lineage>
        <taxon>Eukaryota</taxon>
        <taxon>Fungi</taxon>
        <taxon>Dikarya</taxon>
        <taxon>Basidiomycota</taxon>
        <taxon>Agaricomycotina</taxon>
        <taxon>Agaricomycetes</taxon>
        <taxon>Polyporales</taxon>
        <taxon>Phanerochaetaceae</taxon>
        <taxon>Phlebiopsis</taxon>
    </lineage>
</organism>
<comment type="subcellular location">
    <subcellularLocation>
        <location evidence="1">Vacuole</location>
    </subcellularLocation>
</comment>
<dbReference type="PANTHER" id="PTHR47966:SF51">
    <property type="entry name" value="BETA-SITE APP-CLEAVING ENZYME, ISOFORM A-RELATED"/>
    <property type="match status" value="1"/>
</dbReference>
<keyword evidence="8 11" id="KW-1015">Disulfide bond</keyword>
<dbReference type="SUPFAM" id="SSF50630">
    <property type="entry name" value="Acid proteases"/>
    <property type="match status" value="1"/>
</dbReference>
<dbReference type="InterPro" id="IPR033819">
    <property type="entry name" value="Saccharopepsin"/>
</dbReference>
<dbReference type="InterPro" id="IPR033121">
    <property type="entry name" value="PEPTIDASE_A1"/>
</dbReference>
<feature type="active site" evidence="10">
    <location>
        <position position="297"/>
    </location>
</feature>
<feature type="disulfide bond" evidence="11">
    <location>
        <begin position="128"/>
        <end position="133"/>
    </location>
</feature>
<protein>
    <recommendedName>
        <fullName evidence="14">Peptidase A1 domain-containing protein</fullName>
    </recommendedName>
</protein>
<evidence type="ECO:0000256" key="7">
    <source>
        <dbReference type="ARBA" id="ARBA00022801"/>
    </source>
</evidence>
<dbReference type="InterPro" id="IPR001969">
    <property type="entry name" value="Aspartic_peptidase_AS"/>
</dbReference>
<evidence type="ECO:0000256" key="9">
    <source>
        <dbReference type="ARBA" id="ARBA00023180"/>
    </source>
</evidence>
<dbReference type="Proteomes" id="UP000053257">
    <property type="component" value="Unassembled WGS sequence"/>
</dbReference>
<proteinExistence type="inferred from homology"/>
<evidence type="ECO:0000256" key="11">
    <source>
        <dbReference type="PIRSR" id="PIRSR601461-2"/>
    </source>
</evidence>
<evidence type="ECO:0000256" key="6">
    <source>
        <dbReference type="ARBA" id="ARBA00022750"/>
    </source>
</evidence>
<dbReference type="InterPro" id="IPR021109">
    <property type="entry name" value="Peptidase_aspartic_dom_sf"/>
</dbReference>
<dbReference type="STRING" id="745531.A0A0C3PGK2"/>
<dbReference type="OrthoDB" id="771136at2759"/>
<dbReference type="PROSITE" id="PS51767">
    <property type="entry name" value="PEPTIDASE_A1"/>
    <property type="match status" value="1"/>
</dbReference>
<keyword evidence="4 12" id="KW-0645">Protease</keyword>
<dbReference type="GO" id="GO:0004190">
    <property type="term" value="F:aspartic-type endopeptidase activity"/>
    <property type="evidence" value="ECO:0007669"/>
    <property type="project" value="UniProtKB-KW"/>
</dbReference>
<name>A0A0C3PGK2_PHLG1</name>
<keyword evidence="6 12" id="KW-0064">Aspartyl protease</keyword>
<evidence type="ECO:0000256" key="4">
    <source>
        <dbReference type="ARBA" id="ARBA00022670"/>
    </source>
</evidence>
<keyword evidence="16" id="KW-1185">Reference proteome</keyword>
<dbReference type="PRINTS" id="PR00792">
    <property type="entry name" value="PEPSIN"/>
</dbReference>
<evidence type="ECO:0000256" key="12">
    <source>
        <dbReference type="RuleBase" id="RU000454"/>
    </source>
</evidence>
<comment type="similarity">
    <text evidence="2 12">Belongs to the peptidase A1 family.</text>
</comment>
<dbReference type="AlphaFoldDB" id="A0A0C3PGK2"/>
<dbReference type="EMBL" id="KN840559">
    <property type="protein sequence ID" value="KIP04883.1"/>
    <property type="molecule type" value="Genomic_DNA"/>
</dbReference>
<keyword evidence="7 12" id="KW-0378">Hydrolase</keyword>
<keyword evidence="5 13" id="KW-0732">Signal</keyword>
<dbReference type="PROSITE" id="PS00141">
    <property type="entry name" value="ASP_PROTEASE"/>
    <property type="match status" value="2"/>
</dbReference>
<sequence length="407" mass="43841">MILSRLAPLVLLPLVAAGGVHKLKLQKLQPVAHDLAFEPARLAEKYGGQTPLVGAGSVGRNVRLARPTPDDGLFWTQEEEASGGHEVPLTNFMNAQYFTEITLGSPPQTFKVILDTGSSNLWVPSVQCTSIACFLHTKYDSGASTTHKVNGSEFSIQYGSGSMEGFVSRDDLTIGDLAIKGALFAEATKEPGLAFAFGKFDGILGLAYDTISVNGIPPPFYEMINQGLLDEPVFSFRLGSSEEDGGEAIFGGIDTSAFSGKLHYVPVRRKAYWEVELQKIKLGDDELDLENTGAAIDTGTSLIALPSDTAEMINAQIGAKRGWNGQYTVECSTVPDLPDLTLYFDGTPYVLKGTDYILEVQGTCMSAFTGLDMPNGLSLWIVGDVFLRKYYTVYDLGKNAVGFASAK</sequence>
<evidence type="ECO:0000259" key="14">
    <source>
        <dbReference type="PROSITE" id="PS51767"/>
    </source>
</evidence>
<dbReference type="InterPro" id="IPR001461">
    <property type="entry name" value="Aspartic_peptidase_A1"/>
</dbReference>
<feature type="disulfide bond" evidence="11">
    <location>
        <begin position="331"/>
        <end position="364"/>
    </location>
</feature>
<keyword evidence="3" id="KW-0926">Vacuole</keyword>
<feature type="active site" evidence="10">
    <location>
        <position position="115"/>
    </location>
</feature>
<accession>A0A0C3PGK2</accession>
<dbReference type="GO" id="GO:0006508">
    <property type="term" value="P:proteolysis"/>
    <property type="evidence" value="ECO:0007669"/>
    <property type="project" value="UniProtKB-KW"/>
</dbReference>
<dbReference type="FunFam" id="2.40.70.10:FF:000036">
    <property type="entry name" value="Vacuolar aspartic protease"/>
    <property type="match status" value="1"/>
</dbReference>
<evidence type="ECO:0000256" key="3">
    <source>
        <dbReference type="ARBA" id="ARBA00022554"/>
    </source>
</evidence>
<dbReference type="FunFam" id="2.40.70.10:FF:000002">
    <property type="entry name" value="Vacuolar aspartic proteinase"/>
    <property type="match status" value="1"/>
</dbReference>
<dbReference type="GO" id="GO:0000324">
    <property type="term" value="C:fungal-type vacuole"/>
    <property type="evidence" value="ECO:0007669"/>
    <property type="project" value="InterPro"/>
</dbReference>
<reference evidence="15 16" key="1">
    <citation type="journal article" date="2014" name="PLoS Genet.">
        <title>Analysis of the Phlebiopsis gigantea genome, transcriptome and secretome provides insight into its pioneer colonization strategies of wood.</title>
        <authorList>
            <person name="Hori C."/>
            <person name="Ishida T."/>
            <person name="Igarashi K."/>
            <person name="Samejima M."/>
            <person name="Suzuki H."/>
            <person name="Master E."/>
            <person name="Ferreira P."/>
            <person name="Ruiz-Duenas F.J."/>
            <person name="Held B."/>
            <person name="Canessa P."/>
            <person name="Larrondo L.F."/>
            <person name="Schmoll M."/>
            <person name="Druzhinina I.S."/>
            <person name="Kubicek C.P."/>
            <person name="Gaskell J.A."/>
            <person name="Kersten P."/>
            <person name="St John F."/>
            <person name="Glasner J."/>
            <person name="Sabat G."/>
            <person name="Splinter BonDurant S."/>
            <person name="Syed K."/>
            <person name="Yadav J."/>
            <person name="Mgbeahuruike A.C."/>
            <person name="Kovalchuk A."/>
            <person name="Asiegbu F.O."/>
            <person name="Lackner G."/>
            <person name="Hoffmeister D."/>
            <person name="Rencoret J."/>
            <person name="Gutierrez A."/>
            <person name="Sun H."/>
            <person name="Lindquist E."/>
            <person name="Barry K."/>
            <person name="Riley R."/>
            <person name="Grigoriev I.V."/>
            <person name="Henrissat B."/>
            <person name="Kues U."/>
            <person name="Berka R.M."/>
            <person name="Martinez A.T."/>
            <person name="Covert S.F."/>
            <person name="Blanchette R.A."/>
            <person name="Cullen D."/>
        </authorList>
    </citation>
    <scope>NUCLEOTIDE SEQUENCE [LARGE SCALE GENOMIC DNA]</scope>
    <source>
        <strain evidence="15 16">11061_1 CR5-6</strain>
    </source>
</reference>
<evidence type="ECO:0000256" key="8">
    <source>
        <dbReference type="ARBA" id="ARBA00023157"/>
    </source>
</evidence>